<feature type="transmembrane region" description="Helical" evidence="7">
    <location>
        <begin position="254"/>
        <end position="277"/>
    </location>
</feature>
<organism evidence="9 10">
    <name type="scientific">Diplocarpon coronariae</name>
    <dbReference type="NCBI Taxonomy" id="2795749"/>
    <lineage>
        <taxon>Eukaryota</taxon>
        <taxon>Fungi</taxon>
        <taxon>Dikarya</taxon>
        <taxon>Ascomycota</taxon>
        <taxon>Pezizomycotina</taxon>
        <taxon>Leotiomycetes</taxon>
        <taxon>Helotiales</taxon>
        <taxon>Drepanopezizaceae</taxon>
        <taxon>Diplocarpon</taxon>
    </lineage>
</organism>
<feature type="transmembrane region" description="Helical" evidence="7">
    <location>
        <begin position="180"/>
        <end position="205"/>
    </location>
</feature>
<feature type="transmembrane region" description="Helical" evidence="7">
    <location>
        <begin position="131"/>
        <end position="160"/>
    </location>
</feature>
<evidence type="ECO:0000256" key="7">
    <source>
        <dbReference type="SAM" id="Phobius"/>
    </source>
</evidence>
<dbReference type="OrthoDB" id="3897607at2759"/>
<keyword evidence="2 7" id="KW-0812">Transmembrane</keyword>
<dbReference type="InterPro" id="IPR052337">
    <property type="entry name" value="SAT4-like"/>
</dbReference>
<dbReference type="Pfam" id="PF20684">
    <property type="entry name" value="Fung_rhodopsin"/>
    <property type="match status" value="1"/>
</dbReference>
<feature type="transmembrane region" description="Helical" evidence="7">
    <location>
        <begin position="54"/>
        <end position="74"/>
    </location>
</feature>
<comment type="subcellular location">
    <subcellularLocation>
        <location evidence="1">Membrane</location>
        <topology evidence="1">Multi-pass membrane protein</topology>
    </subcellularLocation>
</comment>
<feature type="domain" description="Rhodopsin" evidence="8">
    <location>
        <begin position="38"/>
        <end position="278"/>
    </location>
</feature>
<evidence type="ECO:0000256" key="2">
    <source>
        <dbReference type="ARBA" id="ARBA00022692"/>
    </source>
</evidence>
<dbReference type="InParanoid" id="A0A218YYI3"/>
<feature type="transmembrane region" description="Helical" evidence="7">
    <location>
        <begin position="20"/>
        <end position="42"/>
    </location>
</feature>
<accession>A0A218YYI3</accession>
<evidence type="ECO:0000256" key="1">
    <source>
        <dbReference type="ARBA" id="ARBA00004141"/>
    </source>
</evidence>
<feature type="compositionally biased region" description="Polar residues" evidence="6">
    <location>
        <begin position="319"/>
        <end position="334"/>
    </location>
</feature>
<dbReference type="Proteomes" id="UP000242519">
    <property type="component" value="Unassembled WGS sequence"/>
</dbReference>
<feature type="transmembrane region" description="Helical" evidence="7">
    <location>
        <begin position="217"/>
        <end position="234"/>
    </location>
</feature>
<comment type="similarity">
    <text evidence="5">Belongs to the SAT4 family.</text>
</comment>
<evidence type="ECO:0000256" key="6">
    <source>
        <dbReference type="SAM" id="MobiDB-lite"/>
    </source>
</evidence>
<evidence type="ECO:0000313" key="10">
    <source>
        <dbReference type="Proteomes" id="UP000242519"/>
    </source>
</evidence>
<feature type="transmembrane region" description="Helical" evidence="7">
    <location>
        <begin position="94"/>
        <end position="119"/>
    </location>
</feature>
<feature type="region of interest" description="Disordered" evidence="6">
    <location>
        <begin position="310"/>
        <end position="374"/>
    </location>
</feature>
<dbReference type="EMBL" id="MZNU01000336">
    <property type="protein sequence ID" value="OWP00046.1"/>
    <property type="molecule type" value="Genomic_DNA"/>
</dbReference>
<keyword evidence="3 7" id="KW-1133">Transmembrane helix</keyword>
<protein>
    <submittedName>
        <fullName evidence="9">Phosphatidylserine decarboxylase</fullName>
    </submittedName>
</protein>
<proteinExistence type="inferred from homology"/>
<dbReference type="AlphaFoldDB" id="A0A218YYI3"/>
<dbReference type="STRING" id="503106.A0A218YYI3"/>
<keyword evidence="10" id="KW-1185">Reference proteome</keyword>
<dbReference type="PANTHER" id="PTHR33048:SF167">
    <property type="entry name" value="INTEGRAL MEMBRANE PROTEIN"/>
    <property type="match status" value="1"/>
</dbReference>
<reference evidence="9 10" key="1">
    <citation type="submission" date="2017-04" db="EMBL/GenBank/DDBJ databases">
        <title>Draft genome sequence of Marssonina coronaria NL1: causal agent of apple blotch.</title>
        <authorList>
            <person name="Cheng Q."/>
        </authorList>
    </citation>
    <scope>NUCLEOTIDE SEQUENCE [LARGE SCALE GENOMIC DNA]</scope>
    <source>
        <strain evidence="9 10">NL1</strain>
    </source>
</reference>
<evidence type="ECO:0000259" key="8">
    <source>
        <dbReference type="Pfam" id="PF20684"/>
    </source>
</evidence>
<dbReference type="InterPro" id="IPR049326">
    <property type="entry name" value="Rhodopsin_dom_fungi"/>
</dbReference>
<sequence length="390" mass="42963">MDTMIPAGTGAADRSTNAPSILAINGAFCGLAVAIVAVRMFVRAMMLKAVGKDDWLILGAVICGIGVFACYIGECANGKGMHTASLRPREIVMILHWQYFHSVIVTVGISLVKLSVAFFLLRLVPAKSYRIFLYCVVAFLVAFTFSSAGTILFSCIPIRANWDRAGEPDAKCFSTNTFTYIGMSNSVVNILTDVLFASLPIPIVWNLQVNIRTKISLIMIMSLGYFACACSIVKTKIQANVFNDRDSYRNDSYFVWNSLELYIGILAASLPTLRALFKSVLDFRSCIKGSSDQRQRKYYMHEEGVGMTPLSKENPHNVKITTKGQPPTLNQATRSLPKRTSRQSLYGAPRAQSEEELPSQGDSDSLDDMLAAPGMRKNCITKTIQVSVER</sequence>
<evidence type="ECO:0000256" key="4">
    <source>
        <dbReference type="ARBA" id="ARBA00023136"/>
    </source>
</evidence>
<name>A0A218YYI3_9HELO</name>
<keyword evidence="4 7" id="KW-0472">Membrane</keyword>
<gene>
    <name evidence="9" type="ORF">B2J93_8617</name>
</gene>
<evidence type="ECO:0000256" key="3">
    <source>
        <dbReference type="ARBA" id="ARBA00022989"/>
    </source>
</evidence>
<evidence type="ECO:0000256" key="5">
    <source>
        <dbReference type="ARBA" id="ARBA00038359"/>
    </source>
</evidence>
<dbReference type="PANTHER" id="PTHR33048">
    <property type="entry name" value="PTH11-LIKE INTEGRAL MEMBRANE PROTEIN (AFU_ORTHOLOGUE AFUA_5G11245)"/>
    <property type="match status" value="1"/>
</dbReference>
<evidence type="ECO:0000313" key="9">
    <source>
        <dbReference type="EMBL" id="OWP00046.1"/>
    </source>
</evidence>
<dbReference type="GO" id="GO:0016020">
    <property type="term" value="C:membrane"/>
    <property type="evidence" value="ECO:0007669"/>
    <property type="project" value="UniProtKB-SubCell"/>
</dbReference>
<comment type="caution">
    <text evidence="9">The sequence shown here is derived from an EMBL/GenBank/DDBJ whole genome shotgun (WGS) entry which is preliminary data.</text>
</comment>